<dbReference type="PROSITE" id="PS50982">
    <property type="entry name" value="MBD"/>
    <property type="match status" value="1"/>
</dbReference>
<sequence length="253" mass="28135">YYTDPVNGYIFRSLKDIDRYLLSGKLGKHVTKNKPKDSEDANFDFIQHTKRARNESKGGKTGAETPKETVEKTISKPLRGRSSRTKKKRESTPFFILDPDQCEDSSAVSIPNISEIIDSMLKEKENPKTVYLSAPAIGSLLGEKLSETRTNISYKKPKFSVNICKDNVAGSNKFPCTGISSDLKVKKEDLESKSIARPHQDQEPTAVDQKCDRMITDCKAKEGPESPLFADLFEDPCIDFAIKTLTGTSAFGV</sequence>
<evidence type="ECO:0000259" key="2">
    <source>
        <dbReference type="PROSITE" id="PS50982"/>
    </source>
</evidence>
<dbReference type="InterPro" id="IPR001739">
    <property type="entry name" value="Methyl_CpG_DNA-bd"/>
</dbReference>
<feature type="region of interest" description="Disordered" evidence="1">
    <location>
        <begin position="48"/>
        <end position="90"/>
    </location>
</feature>
<dbReference type="Proteomes" id="UP000596660">
    <property type="component" value="Unplaced"/>
</dbReference>
<dbReference type="Gramene" id="AUR62021206-RA">
    <property type="protein sequence ID" value="AUR62021206-RA:cds"/>
    <property type="gene ID" value="AUR62021206"/>
</dbReference>
<dbReference type="PANTHER" id="PTHR34067">
    <property type="entry name" value="OS04G0193200 PROTEIN"/>
    <property type="match status" value="1"/>
</dbReference>
<accession>A0A803M0F5</accession>
<dbReference type="AlphaFoldDB" id="A0A803M0F5"/>
<reference evidence="3" key="1">
    <citation type="journal article" date="2017" name="Nature">
        <title>The genome of Chenopodium quinoa.</title>
        <authorList>
            <person name="Jarvis D.E."/>
            <person name="Ho Y.S."/>
            <person name="Lightfoot D.J."/>
            <person name="Schmoeckel S.M."/>
            <person name="Li B."/>
            <person name="Borm T.J.A."/>
            <person name="Ohyanagi H."/>
            <person name="Mineta K."/>
            <person name="Michell C.T."/>
            <person name="Saber N."/>
            <person name="Kharbatia N.M."/>
            <person name="Rupper R.R."/>
            <person name="Sharp A.R."/>
            <person name="Dally N."/>
            <person name="Boughton B.A."/>
            <person name="Woo Y.H."/>
            <person name="Gao G."/>
            <person name="Schijlen E.G.W.M."/>
            <person name="Guo X."/>
            <person name="Momin A.A."/>
            <person name="Negrao S."/>
            <person name="Al-Babili S."/>
            <person name="Gehring C."/>
            <person name="Roessner U."/>
            <person name="Jung C."/>
            <person name="Murphy K."/>
            <person name="Arold S.T."/>
            <person name="Gojobori T."/>
            <person name="van der Linden C.G."/>
            <person name="van Loo E.N."/>
            <person name="Jellen E.N."/>
            <person name="Maughan P.J."/>
            <person name="Tester M."/>
        </authorList>
    </citation>
    <scope>NUCLEOTIDE SEQUENCE [LARGE SCALE GENOMIC DNA]</scope>
    <source>
        <strain evidence="3">cv. PI 614886</strain>
    </source>
</reference>
<dbReference type="PANTHER" id="PTHR34067:SF20">
    <property type="entry name" value="OS08G0206700 PROTEIN"/>
    <property type="match status" value="1"/>
</dbReference>
<evidence type="ECO:0000313" key="4">
    <source>
        <dbReference type="Proteomes" id="UP000596660"/>
    </source>
</evidence>
<feature type="compositionally biased region" description="Basic and acidic residues" evidence="1">
    <location>
        <begin position="65"/>
        <end position="74"/>
    </location>
</feature>
<organism evidence="3 4">
    <name type="scientific">Chenopodium quinoa</name>
    <name type="common">Quinoa</name>
    <dbReference type="NCBI Taxonomy" id="63459"/>
    <lineage>
        <taxon>Eukaryota</taxon>
        <taxon>Viridiplantae</taxon>
        <taxon>Streptophyta</taxon>
        <taxon>Embryophyta</taxon>
        <taxon>Tracheophyta</taxon>
        <taxon>Spermatophyta</taxon>
        <taxon>Magnoliopsida</taxon>
        <taxon>eudicotyledons</taxon>
        <taxon>Gunneridae</taxon>
        <taxon>Pentapetalae</taxon>
        <taxon>Caryophyllales</taxon>
        <taxon>Chenopodiaceae</taxon>
        <taxon>Chenopodioideae</taxon>
        <taxon>Atripliceae</taxon>
        <taxon>Chenopodium</taxon>
    </lineage>
</organism>
<dbReference type="EnsemblPlants" id="AUR62021206-RA">
    <property type="protein sequence ID" value="AUR62021206-RA:cds"/>
    <property type="gene ID" value="AUR62021206"/>
</dbReference>
<reference evidence="3" key="2">
    <citation type="submission" date="2021-03" db="UniProtKB">
        <authorList>
            <consortium name="EnsemblPlants"/>
        </authorList>
    </citation>
    <scope>IDENTIFICATION</scope>
</reference>
<protein>
    <recommendedName>
        <fullName evidence="2">MBD domain-containing protein</fullName>
    </recommendedName>
</protein>
<evidence type="ECO:0000313" key="3">
    <source>
        <dbReference type="EnsemblPlants" id="AUR62021206-RA:cds"/>
    </source>
</evidence>
<feature type="domain" description="MBD" evidence="2">
    <location>
        <begin position="1"/>
        <end position="50"/>
    </location>
</feature>
<proteinExistence type="predicted"/>
<dbReference type="InterPro" id="IPR038945">
    <property type="entry name" value="MBD13-like"/>
</dbReference>
<dbReference type="GO" id="GO:0003677">
    <property type="term" value="F:DNA binding"/>
    <property type="evidence" value="ECO:0007669"/>
    <property type="project" value="InterPro"/>
</dbReference>
<evidence type="ECO:0000256" key="1">
    <source>
        <dbReference type="SAM" id="MobiDB-lite"/>
    </source>
</evidence>
<feature type="compositionally biased region" description="Basic residues" evidence="1">
    <location>
        <begin position="78"/>
        <end position="89"/>
    </location>
</feature>
<name>A0A803M0F5_CHEQI</name>
<dbReference type="Gene3D" id="3.30.890.10">
    <property type="entry name" value="Methyl-cpg-binding Protein 2, Chain A"/>
    <property type="match status" value="1"/>
</dbReference>
<keyword evidence="4" id="KW-1185">Reference proteome</keyword>